<protein>
    <recommendedName>
        <fullName evidence="2">Fe(2+) transporter FeoB</fullName>
    </recommendedName>
    <alternativeName>
        <fullName evidence="14">Ferrous iron transport protein B</fullName>
    </alternativeName>
</protein>
<dbReference type="PRINTS" id="PR00326">
    <property type="entry name" value="GTP1OBG"/>
</dbReference>
<evidence type="ECO:0000256" key="1">
    <source>
        <dbReference type="ARBA" id="ARBA00004429"/>
    </source>
</evidence>
<dbReference type="InterPro" id="IPR006073">
    <property type="entry name" value="GTP-bd"/>
</dbReference>
<evidence type="ECO:0000256" key="11">
    <source>
        <dbReference type="ARBA" id="ARBA00023065"/>
    </source>
</evidence>
<dbReference type="EMBL" id="CP013729">
    <property type="protein sequence ID" value="ALV06371.1"/>
    <property type="molecule type" value="Genomic_DNA"/>
</dbReference>
<proteinExistence type="predicted"/>
<evidence type="ECO:0000256" key="5">
    <source>
        <dbReference type="ARBA" id="ARBA00022496"/>
    </source>
</evidence>
<dbReference type="STRING" id="76731.RD2015_1892"/>
<dbReference type="Proteomes" id="UP000060699">
    <property type="component" value="Chromosome"/>
</dbReference>
<dbReference type="Pfam" id="PF02421">
    <property type="entry name" value="FeoB_N"/>
    <property type="match status" value="1"/>
</dbReference>
<dbReference type="OrthoDB" id="9809127at2"/>
<dbReference type="InterPro" id="IPR050860">
    <property type="entry name" value="FeoB_GTPase"/>
</dbReference>
<organism evidence="15 16">
    <name type="scientific">Roseateles depolymerans</name>
    <dbReference type="NCBI Taxonomy" id="76731"/>
    <lineage>
        <taxon>Bacteria</taxon>
        <taxon>Pseudomonadati</taxon>
        <taxon>Pseudomonadota</taxon>
        <taxon>Betaproteobacteria</taxon>
        <taxon>Burkholderiales</taxon>
        <taxon>Sphaerotilaceae</taxon>
        <taxon>Roseateles</taxon>
    </lineage>
</organism>
<keyword evidence="3" id="KW-0813">Transport</keyword>
<keyword evidence="13" id="KW-0472">Membrane</keyword>
<gene>
    <name evidence="15" type="ORF">RD2015_1892</name>
</gene>
<name>A0A0U3MTQ6_9BURK</name>
<dbReference type="InterPro" id="IPR027417">
    <property type="entry name" value="P-loop_NTPase"/>
</dbReference>
<reference evidence="15 16" key="1">
    <citation type="submission" date="2015-12" db="EMBL/GenBank/DDBJ databases">
        <title>Complete genome of Roseateles depolymerans KCTC 42856.</title>
        <authorList>
            <person name="Kim K.M."/>
        </authorList>
    </citation>
    <scope>NUCLEOTIDE SEQUENCE [LARGE SCALE GENOMIC DNA]</scope>
    <source>
        <strain evidence="15 16">KCTC 42856</strain>
    </source>
</reference>
<evidence type="ECO:0000256" key="12">
    <source>
        <dbReference type="ARBA" id="ARBA00023134"/>
    </source>
</evidence>
<dbReference type="Pfam" id="PF07670">
    <property type="entry name" value="Gate"/>
    <property type="match status" value="2"/>
</dbReference>
<dbReference type="InterPro" id="IPR005225">
    <property type="entry name" value="Small_GTP-bd"/>
</dbReference>
<keyword evidence="6" id="KW-0997">Cell inner membrane</keyword>
<evidence type="ECO:0000256" key="10">
    <source>
        <dbReference type="ARBA" id="ARBA00023004"/>
    </source>
</evidence>
<dbReference type="Pfam" id="PF07664">
    <property type="entry name" value="FeoB_C"/>
    <property type="match status" value="1"/>
</dbReference>
<dbReference type="SUPFAM" id="SSF52540">
    <property type="entry name" value="P-loop containing nucleoside triphosphate hydrolases"/>
    <property type="match status" value="1"/>
</dbReference>
<dbReference type="PROSITE" id="PS51711">
    <property type="entry name" value="G_FEOB"/>
    <property type="match status" value="1"/>
</dbReference>
<evidence type="ECO:0000256" key="6">
    <source>
        <dbReference type="ARBA" id="ARBA00022519"/>
    </source>
</evidence>
<dbReference type="InterPro" id="IPR011642">
    <property type="entry name" value="Gate_dom"/>
</dbReference>
<evidence type="ECO:0000256" key="4">
    <source>
        <dbReference type="ARBA" id="ARBA00022475"/>
    </source>
</evidence>
<evidence type="ECO:0000256" key="13">
    <source>
        <dbReference type="ARBA" id="ARBA00023136"/>
    </source>
</evidence>
<evidence type="ECO:0000256" key="9">
    <source>
        <dbReference type="ARBA" id="ARBA00022989"/>
    </source>
</evidence>
<keyword evidence="8" id="KW-0547">Nucleotide-binding</keyword>
<keyword evidence="10" id="KW-0408">Iron</keyword>
<dbReference type="GO" id="GO:0005886">
    <property type="term" value="C:plasma membrane"/>
    <property type="evidence" value="ECO:0007669"/>
    <property type="project" value="UniProtKB-SubCell"/>
</dbReference>
<dbReference type="PANTHER" id="PTHR43185">
    <property type="entry name" value="FERROUS IRON TRANSPORT PROTEIN B"/>
    <property type="match status" value="1"/>
</dbReference>
<dbReference type="PATRIC" id="fig|76731.3.peg.1940"/>
<comment type="subcellular location">
    <subcellularLocation>
        <location evidence="1">Cell inner membrane</location>
        <topology evidence="1">Multi-pass membrane protein</topology>
    </subcellularLocation>
</comment>
<keyword evidence="5" id="KW-0410">Iron transport</keyword>
<evidence type="ECO:0000256" key="8">
    <source>
        <dbReference type="ARBA" id="ARBA00022741"/>
    </source>
</evidence>
<keyword evidence="7" id="KW-0812">Transmembrane</keyword>
<dbReference type="GO" id="GO:0015093">
    <property type="term" value="F:ferrous iron transmembrane transporter activity"/>
    <property type="evidence" value="ECO:0007669"/>
    <property type="project" value="InterPro"/>
</dbReference>
<dbReference type="InterPro" id="IPR011640">
    <property type="entry name" value="Fe2_transport_prot_B_C"/>
</dbReference>
<dbReference type="FunFam" id="3.40.50.300:FF:000426">
    <property type="entry name" value="Ferrous iron transport protein B"/>
    <property type="match status" value="1"/>
</dbReference>
<accession>A0A0U3MTQ6</accession>
<dbReference type="RefSeq" id="WP_058934666.1">
    <property type="nucleotide sequence ID" value="NZ_CP013729.1"/>
</dbReference>
<dbReference type="Gene3D" id="3.40.50.300">
    <property type="entry name" value="P-loop containing nucleotide triphosphate hydrolases"/>
    <property type="match status" value="1"/>
</dbReference>
<evidence type="ECO:0000256" key="2">
    <source>
        <dbReference type="ARBA" id="ARBA00022371"/>
    </source>
</evidence>
<keyword evidence="9" id="KW-1133">Transmembrane helix</keyword>
<evidence type="ECO:0000256" key="7">
    <source>
        <dbReference type="ARBA" id="ARBA00022692"/>
    </source>
</evidence>
<dbReference type="GO" id="GO:0005525">
    <property type="term" value="F:GTP binding"/>
    <property type="evidence" value="ECO:0007669"/>
    <property type="project" value="UniProtKB-KW"/>
</dbReference>
<keyword evidence="4" id="KW-1003">Cell membrane</keyword>
<dbReference type="NCBIfam" id="TIGR00231">
    <property type="entry name" value="small_GTP"/>
    <property type="match status" value="1"/>
</dbReference>
<dbReference type="AlphaFoldDB" id="A0A0U3MTQ6"/>
<evidence type="ECO:0000313" key="16">
    <source>
        <dbReference type="Proteomes" id="UP000060699"/>
    </source>
</evidence>
<sequence>MREAVIHVHPAGPLLALVGNPNCGKTALFNRLTGSRQKVANYAGVTVERKEGRLRTAAGKLLRVLDLPGTYSLYPRSPDERVTVDVLAGRAQGEKRPDLVVCVLDATNLRRNLRLFFAVQRQGVPCVVALNMSDLAARRGIQVDTQRFSQLLGVPVVRTVATDGHGLDELRAVLDQPETWQAADPLQAAQPGEAAEGDDQQRITTILRELKLDSHQGELPSDKVDRIVLHPVLGPIILAVLLFFLFQAVFSWAEPPKDVIEGGIAWLGERVGALLPEGYFRSLIVDGLIAGVGSVLVFLPQILILFFFILILEESGYLPRAAFLLDRIMGSVGLSGRSFIPLLSSFACAIPGIMATRSIANPRDRLVTILIAPLMTCSARLPVYALLIGAFIPERTVWGGIGLQGLVLFALYMAGILAAMGVAWVLKRFTSSGRQVRPLMMELPSYHWPHGRSIAIGLWQRTEIFIKRVGTIILALTLLLWLLSSFPAPPPGATGAPIEYSIAGMLGRALAVVFEPIGFNWQISLALVPGLAAREIAVSALGTVYSLSATAEDAAQALTPLIVQTWSLPTAFSLLAWYVFAPQCLSTIAAVKRETNGYKIPAIMLGYLFALAYLASWLTFRISTWLIG</sequence>
<keyword evidence="12" id="KW-0342">GTP-binding</keyword>
<keyword evidence="16" id="KW-1185">Reference proteome</keyword>
<dbReference type="PANTHER" id="PTHR43185:SF1">
    <property type="entry name" value="FE(2+) TRANSPORTER FEOB"/>
    <property type="match status" value="1"/>
</dbReference>
<evidence type="ECO:0000256" key="3">
    <source>
        <dbReference type="ARBA" id="ARBA00022448"/>
    </source>
</evidence>
<dbReference type="InterPro" id="IPR030389">
    <property type="entry name" value="G_FEOB_dom"/>
</dbReference>
<evidence type="ECO:0000313" key="15">
    <source>
        <dbReference type="EMBL" id="ALV06371.1"/>
    </source>
</evidence>
<evidence type="ECO:0000256" key="14">
    <source>
        <dbReference type="ARBA" id="ARBA00031200"/>
    </source>
</evidence>
<dbReference type="KEGG" id="rdp:RD2015_1892"/>
<keyword evidence="11" id="KW-0406">Ion transport</keyword>
<dbReference type="CDD" id="cd01879">
    <property type="entry name" value="FeoB"/>
    <property type="match status" value="1"/>
</dbReference>